<protein>
    <submittedName>
        <fullName evidence="3">Flagellar hook-length control protein FliK</fullName>
    </submittedName>
</protein>
<accession>A0ABT4VS41</accession>
<feature type="region of interest" description="Disordered" evidence="1">
    <location>
        <begin position="416"/>
        <end position="484"/>
    </location>
</feature>
<keyword evidence="3" id="KW-0282">Flagellum</keyword>
<sequence length="484" mass="49215">MNSNPPSNPGKGASDAVALLGKTAGAGKRGQAMSGQDTAFRTAFDEASAAAKSGGANVSQTPAGGANQTAGADARSGSAHAESRHAAILNRPALKDGDIAPPEPNAVSPKTATEPALATSQKAETHVNLRETPILKTEKDPETASTPNEEADSNPPELPRHEGRRPEPQILPQQAAAHGVVPASMPAKALARPVTGPGGSEQPSQGTEILRHVEFKSAADGAARSQRLADGDQAGARQQDDAVPPGGARRALDLFGFARSADTATPGAGPALAPPADGGEQVSLSTATVTVVEAKQFPGLSASQSSAAAVVSAATGDASWSAMLRGAESISAQSLDQVQNTVNTLKIRLNPVELGNVDATLKLSGGQLVMELKVETIEAYRHLSDSQNIIVKALKSQGYTVEQIIVQQPGSERGFVQQSAGAAQGGNQASSDGSTHTGQHNSPHAGTGDSQGRRERDGQDNDHNASSEQPAAAGTSGMADAVYL</sequence>
<keyword evidence="3" id="KW-0966">Cell projection</keyword>
<dbReference type="Proteomes" id="UP001148313">
    <property type="component" value="Unassembled WGS sequence"/>
</dbReference>
<feature type="region of interest" description="Disordered" evidence="1">
    <location>
        <begin position="1"/>
        <end position="249"/>
    </location>
</feature>
<dbReference type="RefSeq" id="WP_271091361.1">
    <property type="nucleotide sequence ID" value="NZ_JAPJZH010000013.1"/>
</dbReference>
<feature type="compositionally biased region" description="Polar residues" evidence="1">
    <location>
        <begin position="56"/>
        <end position="70"/>
    </location>
</feature>
<gene>
    <name evidence="3" type="ORF">OOZ53_19385</name>
</gene>
<feature type="domain" description="Flagellar hook-length control protein-like C-terminal" evidence="2">
    <location>
        <begin position="336"/>
        <end position="411"/>
    </location>
</feature>
<feature type="compositionally biased region" description="Low complexity" evidence="1">
    <location>
        <begin position="417"/>
        <end position="434"/>
    </location>
</feature>
<proteinExistence type="predicted"/>
<feature type="compositionally biased region" description="Basic and acidic residues" evidence="1">
    <location>
        <begin position="451"/>
        <end position="465"/>
    </location>
</feature>
<evidence type="ECO:0000256" key="1">
    <source>
        <dbReference type="SAM" id="MobiDB-lite"/>
    </source>
</evidence>
<organism evidence="3 4">
    <name type="scientific">Hoeflea poritis</name>
    <dbReference type="NCBI Taxonomy" id="2993659"/>
    <lineage>
        <taxon>Bacteria</taxon>
        <taxon>Pseudomonadati</taxon>
        <taxon>Pseudomonadota</taxon>
        <taxon>Alphaproteobacteria</taxon>
        <taxon>Hyphomicrobiales</taxon>
        <taxon>Rhizobiaceae</taxon>
        <taxon>Hoeflea</taxon>
    </lineage>
</organism>
<evidence type="ECO:0000259" key="2">
    <source>
        <dbReference type="Pfam" id="PF02120"/>
    </source>
</evidence>
<dbReference type="InterPro" id="IPR021136">
    <property type="entry name" value="Flagellar_hook_control-like_C"/>
</dbReference>
<keyword evidence="4" id="KW-1185">Reference proteome</keyword>
<dbReference type="Pfam" id="PF02120">
    <property type="entry name" value="Flg_hook"/>
    <property type="match status" value="1"/>
</dbReference>
<keyword evidence="3" id="KW-0969">Cilium</keyword>
<reference evidence="3" key="1">
    <citation type="submission" date="2022-11" db="EMBL/GenBank/DDBJ databases">
        <title>Hoeflea poritis sp. nov., isolated from scleractinian coral Porites lutea.</title>
        <authorList>
            <person name="Zhang G."/>
            <person name="Wei Q."/>
            <person name="Cai L."/>
        </authorList>
    </citation>
    <scope>NUCLEOTIDE SEQUENCE</scope>
    <source>
        <strain evidence="3">E7-10</strain>
    </source>
</reference>
<evidence type="ECO:0000313" key="3">
    <source>
        <dbReference type="EMBL" id="MDA4847533.1"/>
    </source>
</evidence>
<dbReference type="Gene3D" id="3.30.750.140">
    <property type="match status" value="1"/>
</dbReference>
<dbReference type="EMBL" id="JAPJZH010000013">
    <property type="protein sequence ID" value="MDA4847533.1"/>
    <property type="molecule type" value="Genomic_DNA"/>
</dbReference>
<feature type="compositionally biased region" description="Polar residues" evidence="1">
    <location>
        <begin position="435"/>
        <end position="450"/>
    </location>
</feature>
<name>A0ABT4VS41_9HYPH</name>
<feature type="compositionally biased region" description="Basic and acidic residues" evidence="1">
    <location>
        <begin position="158"/>
        <end position="167"/>
    </location>
</feature>
<dbReference type="CDD" id="cd17470">
    <property type="entry name" value="T3SS_Flik_C"/>
    <property type="match status" value="1"/>
</dbReference>
<dbReference type="InterPro" id="IPR038610">
    <property type="entry name" value="FliK-like_C_sf"/>
</dbReference>
<evidence type="ECO:0000313" key="4">
    <source>
        <dbReference type="Proteomes" id="UP001148313"/>
    </source>
</evidence>
<comment type="caution">
    <text evidence="3">The sequence shown here is derived from an EMBL/GenBank/DDBJ whole genome shotgun (WGS) entry which is preliminary data.</text>
</comment>